<dbReference type="Pfam" id="PF01753">
    <property type="entry name" value="zf-MYND"/>
    <property type="match status" value="1"/>
</dbReference>
<feature type="compositionally biased region" description="Polar residues" evidence="5">
    <location>
        <begin position="219"/>
        <end position="229"/>
    </location>
</feature>
<reference evidence="7 8" key="1">
    <citation type="journal article" date="2012" name="BMC Genomics">
        <title>Sequencing the genome of Marssonina brunnea reveals fungus-poplar co-evolution.</title>
        <authorList>
            <person name="Zhu S."/>
            <person name="Cao Y.-Z."/>
            <person name="Jiang C."/>
            <person name="Tan B.-Y."/>
            <person name="Wang Z."/>
            <person name="Feng S."/>
            <person name="Zhang L."/>
            <person name="Su X.-H."/>
            <person name="Brejova B."/>
            <person name="Vinar T."/>
            <person name="Xu M."/>
            <person name="Wang M.-X."/>
            <person name="Zhang S.-G."/>
            <person name="Huang M.-R."/>
            <person name="Wu R."/>
            <person name="Zhou Y."/>
        </authorList>
    </citation>
    <scope>NUCLEOTIDE SEQUENCE [LARGE SCALE GENOMIC DNA]</scope>
    <source>
        <strain evidence="7 8">MB_m1</strain>
    </source>
</reference>
<evidence type="ECO:0000259" key="6">
    <source>
        <dbReference type="PROSITE" id="PS50865"/>
    </source>
</evidence>
<keyword evidence="2 4" id="KW-0863">Zinc-finger</keyword>
<feature type="region of interest" description="Disordered" evidence="5">
    <location>
        <begin position="212"/>
        <end position="248"/>
    </location>
</feature>
<dbReference type="KEGG" id="mbe:MBM_06993"/>
<evidence type="ECO:0000256" key="3">
    <source>
        <dbReference type="ARBA" id="ARBA00022833"/>
    </source>
</evidence>
<protein>
    <submittedName>
        <fullName evidence="7">Ectomycorrhiza-upregulated zf-MYND domain-containing protein</fullName>
    </submittedName>
</protein>
<dbReference type="HOGENOM" id="CLU_578807_0_0_1"/>
<dbReference type="GO" id="GO:0008270">
    <property type="term" value="F:zinc ion binding"/>
    <property type="evidence" value="ECO:0007669"/>
    <property type="project" value="UniProtKB-KW"/>
</dbReference>
<dbReference type="SUPFAM" id="SSF144232">
    <property type="entry name" value="HIT/MYND zinc finger-like"/>
    <property type="match status" value="1"/>
</dbReference>
<organism evidence="7 8">
    <name type="scientific">Marssonina brunnea f. sp. multigermtubi (strain MB_m1)</name>
    <name type="common">Marssonina leaf spot fungus</name>
    <dbReference type="NCBI Taxonomy" id="1072389"/>
    <lineage>
        <taxon>Eukaryota</taxon>
        <taxon>Fungi</taxon>
        <taxon>Dikarya</taxon>
        <taxon>Ascomycota</taxon>
        <taxon>Pezizomycotina</taxon>
        <taxon>Leotiomycetes</taxon>
        <taxon>Helotiales</taxon>
        <taxon>Drepanopezizaceae</taxon>
        <taxon>Drepanopeziza</taxon>
    </lineage>
</organism>
<dbReference type="GeneID" id="18762928"/>
<evidence type="ECO:0000313" key="8">
    <source>
        <dbReference type="Proteomes" id="UP000006753"/>
    </source>
</evidence>
<dbReference type="PROSITE" id="PS50865">
    <property type="entry name" value="ZF_MYND_2"/>
    <property type="match status" value="1"/>
</dbReference>
<feature type="compositionally biased region" description="Basic and acidic residues" evidence="5">
    <location>
        <begin position="302"/>
        <end position="312"/>
    </location>
</feature>
<dbReference type="AlphaFoldDB" id="K1WQZ3"/>
<evidence type="ECO:0000256" key="5">
    <source>
        <dbReference type="SAM" id="MobiDB-lite"/>
    </source>
</evidence>
<evidence type="ECO:0000256" key="2">
    <source>
        <dbReference type="ARBA" id="ARBA00022771"/>
    </source>
</evidence>
<evidence type="ECO:0000256" key="4">
    <source>
        <dbReference type="PROSITE-ProRule" id="PRU00134"/>
    </source>
</evidence>
<keyword evidence="8" id="KW-1185">Reference proteome</keyword>
<name>K1WQZ3_MARBU</name>
<dbReference type="EMBL" id="JH921444">
    <property type="protein sequence ID" value="EKD14782.1"/>
    <property type="molecule type" value="Genomic_DNA"/>
</dbReference>
<sequence length="472" mass="52541">MSTPASVCTICQNPDSSKRCSACKVTRYCSHECQKKGWPLHKPVCKFLQNHPPDSEPQEIEGVKIHSPHTRYESVKLSSKHPVFGTKALPITVKFELPLVMYREMEGLPRGQETDNQHATWLNIDPQSGFAPPHWQGGIGTVVVASADGKPLTVATLSAVTDYVSLILDKFGDGAGAPTAMYSRAKLDSCLLNEARIGLMCSSSKREAFTCIPDDESSPRSGHSTSNCSEKQRLFSSERKSIKPPPEQLEAGDYEISTALCNQAVEHFDHVPLKPVHVYKDAQANPTELRHLQEGTAGDSRVLQEESGEHSRGIHPGQLLNITITIAIIEKEKKFDNREYEKLPNGFNDDIGRPPITKVTIQSIDHFPRGVPVKGFLYKCCILFSTLAWKFKHLMSAADDQSSKCCRSFSESLICFSPFDVGAVKAQNRDERRFTTQRESTTNIRFDGRGKEAADSNPLYAAIYFTNEFFTR</sequence>
<evidence type="ECO:0000256" key="1">
    <source>
        <dbReference type="ARBA" id="ARBA00022723"/>
    </source>
</evidence>
<feature type="compositionally biased region" description="Basic and acidic residues" evidence="5">
    <location>
        <begin position="230"/>
        <end position="241"/>
    </location>
</feature>
<keyword evidence="1" id="KW-0479">Metal-binding</keyword>
<feature type="region of interest" description="Disordered" evidence="5">
    <location>
        <begin position="292"/>
        <end position="314"/>
    </location>
</feature>
<gene>
    <name evidence="7" type="ORF">MBM_06993</name>
</gene>
<proteinExistence type="predicted"/>
<dbReference type="InParanoid" id="K1WQZ3"/>
<dbReference type="PROSITE" id="PS01360">
    <property type="entry name" value="ZF_MYND_1"/>
    <property type="match status" value="1"/>
</dbReference>
<dbReference type="Proteomes" id="UP000006753">
    <property type="component" value="Unassembled WGS sequence"/>
</dbReference>
<dbReference type="eggNOG" id="KOG1710">
    <property type="taxonomic scope" value="Eukaryota"/>
</dbReference>
<dbReference type="InterPro" id="IPR002893">
    <property type="entry name" value="Znf_MYND"/>
</dbReference>
<evidence type="ECO:0000313" key="7">
    <source>
        <dbReference type="EMBL" id="EKD14782.1"/>
    </source>
</evidence>
<accession>K1WQZ3</accession>
<feature type="domain" description="MYND-type" evidence="6">
    <location>
        <begin position="8"/>
        <end position="45"/>
    </location>
</feature>
<dbReference type="OrthoDB" id="437457at2759"/>
<keyword evidence="3" id="KW-0862">Zinc</keyword>
<dbReference type="Gene3D" id="6.10.140.2220">
    <property type="match status" value="1"/>
</dbReference>